<evidence type="ECO:0000313" key="3">
    <source>
        <dbReference type="EMBL" id="KAK0507013.1"/>
    </source>
</evidence>
<sequence>MSYSPVNQVGSASTGDPPQKQTIARISLNPRAHKLAIAFQISTIFLTSCVIPLVLYYALIYKTSLKLQIILAIVTPIFGVVSLSSLFLRTWRLLSARKYLPLGQKSRWALDYFDWNFALGFIVVAVVIAAGISMKPSNVRMVALSLPMLMLQICSQMVLLVPLSAMHVRAPFRFSSIGKGELLKPAVYVIVEDVIAVDAKQGDVFRSQWRARYESSQPFRNLLTQLDLLWGVSGVLVAGGIIAVLFAVKPIDVGWAVGWGVPWIWTAVMSLITFKLVDSMDRKEDALVRNGA</sequence>
<dbReference type="PANTHER" id="PTHR42024:SF1">
    <property type="entry name" value="AMINO ACID PERMEASE_ SLC12A DOMAIN-CONTAINING PROTEIN"/>
    <property type="match status" value="1"/>
</dbReference>
<keyword evidence="2" id="KW-0812">Transmembrane</keyword>
<feature type="region of interest" description="Disordered" evidence="1">
    <location>
        <begin position="1"/>
        <end position="20"/>
    </location>
</feature>
<keyword evidence="2" id="KW-1133">Transmembrane helix</keyword>
<comment type="caution">
    <text evidence="3">The sequence shown here is derived from an EMBL/GenBank/DDBJ whole genome shotgun (WGS) entry which is preliminary data.</text>
</comment>
<feature type="transmembrane region" description="Helical" evidence="2">
    <location>
        <begin position="144"/>
        <end position="165"/>
    </location>
</feature>
<feature type="transmembrane region" description="Helical" evidence="2">
    <location>
        <begin position="69"/>
        <end position="91"/>
    </location>
</feature>
<reference evidence="3" key="1">
    <citation type="submission" date="2023-03" db="EMBL/GenBank/DDBJ databases">
        <title>Complete genome of Cladonia borealis.</title>
        <authorList>
            <person name="Park H."/>
        </authorList>
    </citation>
    <scope>NUCLEOTIDE SEQUENCE</scope>
    <source>
        <strain evidence="3">ANT050790</strain>
    </source>
</reference>
<feature type="transmembrane region" description="Helical" evidence="2">
    <location>
        <begin position="228"/>
        <end position="248"/>
    </location>
</feature>
<dbReference type="EMBL" id="JAFEKC020000025">
    <property type="protein sequence ID" value="KAK0507013.1"/>
    <property type="molecule type" value="Genomic_DNA"/>
</dbReference>
<feature type="transmembrane region" description="Helical" evidence="2">
    <location>
        <begin position="112"/>
        <end position="132"/>
    </location>
</feature>
<accession>A0AA39UX15</accession>
<evidence type="ECO:0000313" key="4">
    <source>
        <dbReference type="Proteomes" id="UP001166286"/>
    </source>
</evidence>
<protein>
    <submittedName>
        <fullName evidence="3">Uncharacterized protein</fullName>
    </submittedName>
</protein>
<dbReference type="PANTHER" id="PTHR42024">
    <property type="entry name" value="AMINO ACID PERMEASE_ SLC12A DOMAIN-CONTAINING PROTEIN"/>
    <property type="match status" value="1"/>
</dbReference>
<gene>
    <name evidence="3" type="ORF">JMJ35_010471</name>
</gene>
<dbReference type="Proteomes" id="UP001166286">
    <property type="component" value="Unassembled WGS sequence"/>
</dbReference>
<keyword evidence="2" id="KW-0472">Membrane</keyword>
<feature type="transmembrane region" description="Helical" evidence="2">
    <location>
        <begin position="254"/>
        <end position="274"/>
    </location>
</feature>
<dbReference type="AlphaFoldDB" id="A0AA39UX15"/>
<proteinExistence type="predicted"/>
<name>A0AA39UX15_9LECA</name>
<evidence type="ECO:0000256" key="1">
    <source>
        <dbReference type="SAM" id="MobiDB-lite"/>
    </source>
</evidence>
<keyword evidence="4" id="KW-1185">Reference proteome</keyword>
<organism evidence="3 4">
    <name type="scientific">Cladonia borealis</name>
    <dbReference type="NCBI Taxonomy" id="184061"/>
    <lineage>
        <taxon>Eukaryota</taxon>
        <taxon>Fungi</taxon>
        <taxon>Dikarya</taxon>
        <taxon>Ascomycota</taxon>
        <taxon>Pezizomycotina</taxon>
        <taxon>Lecanoromycetes</taxon>
        <taxon>OSLEUM clade</taxon>
        <taxon>Lecanoromycetidae</taxon>
        <taxon>Lecanorales</taxon>
        <taxon>Lecanorineae</taxon>
        <taxon>Cladoniaceae</taxon>
        <taxon>Cladonia</taxon>
    </lineage>
</organism>
<evidence type="ECO:0000256" key="2">
    <source>
        <dbReference type="SAM" id="Phobius"/>
    </source>
</evidence>
<feature type="transmembrane region" description="Helical" evidence="2">
    <location>
        <begin position="35"/>
        <end position="57"/>
    </location>
</feature>